<protein>
    <submittedName>
        <fullName evidence="1">Uncharacterized protein</fullName>
    </submittedName>
</protein>
<dbReference type="AlphaFoldDB" id="A0AAN9IEZ0"/>
<organism evidence="1 2">
    <name type="scientific">Crotalaria pallida</name>
    <name type="common">Smooth rattlebox</name>
    <name type="synonym">Crotalaria striata</name>
    <dbReference type="NCBI Taxonomy" id="3830"/>
    <lineage>
        <taxon>Eukaryota</taxon>
        <taxon>Viridiplantae</taxon>
        <taxon>Streptophyta</taxon>
        <taxon>Embryophyta</taxon>
        <taxon>Tracheophyta</taxon>
        <taxon>Spermatophyta</taxon>
        <taxon>Magnoliopsida</taxon>
        <taxon>eudicotyledons</taxon>
        <taxon>Gunneridae</taxon>
        <taxon>Pentapetalae</taxon>
        <taxon>rosids</taxon>
        <taxon>fabids</taxon>
        <taxon>Fabales</taxon>
        <taxon>Fabaceae</taxon>
        <taxon>Papilionoideae</taxon>
        <taxon>50 kb inversion clade</taxon>
        <taxon>genistoids sensu lato</taxon>
        <taxon>core genistoids</taxon>
        <taxon>Crotalarieae</taxon>
        <taxon>Crotalaria</taxon>
    </lineage>
</organism>
<sequence length="95" mass="11487">MQAHDPVSAAYELLPDKHSWYTWLAPHLNQFPFNLLPICQFIKLINRRERDISHLLKKKKKKMEYKRKLEAEKKKGEVSHISVKLKRNMPKNWLH</sequence>
<evidence type="ECO:0000313" key="1">
    <source>
        <dbReference type="EMBL" id="KAK7270221.1"/>
    </source>
</evidence>
<name>A0AAN9IEZ0_CROPI</name>
<reference evidence="1 2" key="1">
    <citation type="submission" date="2024-01" db="EMBL/GenBank/DDBJ databases">
        <title>The genomes of 5 underutilized Papilionoideae crops provide insights into root nodulation and disease resistanc.</title>
        <authorList>
            <person name="Yuan L."/>
        </authorList>
    </citation>
    <scope>NUCLEOTIDE SEQUENCE [LARGE SCALE GENOMIC DNA]</scope>
    <source>
        <strain evidence="1">ZHUSHIDOU_FW_LH</strain>
        <tissue evidence="1">Leaf</tissue>
    </source>
</reference>
<keyword evidence="2" id="KW-1185">Reference proteome</keyword>
<gene>
    <name evidence="1" type="ORF">RIF29_23214</name>
</gene>
<evidence type="ECO:0000313" key="2">
    <source>
        <dbReference type="Proteomes" id="UP001372338"/>
    </source>
</evidence>
<comment type="caution">
    <text evidence="1">The sequence shown here is derived from an EMBL/GenBank/DDBJ whole genome shotgun (WGS) entry which is preliminary data.</text>
</comment>
<dbReference type="EMBL" id="JAYWIO010000004">
    <property type="protein sequence ID" value="KAK7270221.1"/>
    <property type="molecule type" value="Genomic_DNA"/>
</dbReference>
<proteinExistence type="predicted"/>
<accession>A0AAN9IEZ0</accession>
<dbReference type="Proteomes" id="UP001372338">
    <property type="component" value="Unassembled WGS sequence"/>
</dbReference>